<dbReference type="GeneID" id="25900631"/>
<dbReference type="Proteomes" id="UP000054560">
    <property type="component" value="Unassembled WGS sequence"/>
</dbReference>
<organism evidence="1 2">
    <name type="scientific">Sphaeroforma arctica JP610</name>
    <dbReference type="NCBI Taxonomy" id="667725"/>
    <lineage>
        <taxon>Eukaryota</taxon>
        <taxon>Ichthyosporea</taxon>
        <taxon>Ichthyophonida</taxon>
        <taxon>Sphaeroforma</taxon>
    </lineage>
</organism>
<dbReference type="RefSeq" id="XP_014161657.1">
    <property type="nucleotide sequence ID" value="XM_014306182.1"/>
</dbReference>
<keyword evidence="2" id="KW-1185">Reference proteome</keyword>
<accession>A0A0L0GFC1</accession>
<evidence type="ECO:0000313" key="2">
    <source>
        <dbReference type="Proteomes" id="UP000054560"/>
    </source>
</evidence>
<protein>
    <submittedName>
        <fullName evidence="1">Uncharacterized protein</fullName>
    </submittedName>
</protein>
<dbReference type="EMBL" id="KQ241599">
    <property type="protein sequence ID" value="KNC87755.1"/>
    <property type="molecule type" value="Genomic_DNA"/>
</dbReference>
<reference evidence="1 2" key="1">
    <citation type="submission" date="2011-02" db="EMBL/GenBank/DDBJ databases">
        <title>The Genome Sequence of Sphaeroforma arctica JP610.</title>
        <authorList>
            <consortium name="The Broad Institute Genome Sequencing Platform"/>
            <person name="Russ C."/>
            <person name="Cuomo C."/>
            <person name="Young S.K."/>
            <person name="Zeng Q."/>
            <person name="Gargeya S."/>
            <person name="Alvarado L."/>
            <person name="Berlin A."/>
            <person name="Chapman S.B."/>
            <person name="Chen Z."/>
            <person name="Freedman E."/>
            <person name="Gellesch M."/>
            <person name="Goldberg J."/>
            <person name="Griggs A."/>
            <person name="Gujja S."/>
            <person name="Heilman E."/>
            <person name="Heiman D."/>
            <person name="Howarth C."/>
            <person name="Mehta T."/>
            <person name="Neiman D."/>
            <person name="Pearson M."/>
            <person name="Roberts A."/>
            <person name="Saif S."/>
            <person name="Shea T."/>
            <person name="Shenoy N."/>
            <person name="Sisk P."/>
            <person name="Stolte C."/>
            <person name="Sykes S."/>
            <person name="White J."/>
            <person name="Yandava C."/>
            <person name="Burger G."/>
            <person name="Gray M.W."/>
            <person name="Holland P.W.H."/>
            <person name="King N."/>
            <person name="Lang F.B.F."/>
            <person name="Roger A.J."/>
            <person name="Ruiz-Trillo I."/>
            <person name="Haas B."/>
            <person name="Nusbaum C."/>
            <person name="Birren B."/>
        </authorList>
    </citation>
    <scope>NUCLEOTIDE SEQUENCE [LARGE SCALE GENOMIC DNA]</scope>
    <source>
        <strain evidence="1 2">JP610</strain>
    </source>
</reference>
<proteinExistence type="predicted"/>
<gene>
    <name evidence="1" type="ORF">SARC_00127</name>
</gene>
<sequence length="392" mass="44102">MATSGADQKIGFFRIPKLKDYPKTITGKKGLITKTKVDLNNKQREWYIEACSQKFRAADNRSADEVEAQYWNGDVRFPRLNKQWTLNIQATCITASRALLMEKGDMSAIQQVRLTLSALRGVVNVYMYTPAQSTCKSTSSGEDNGMYTQTINFVENKLEPVSTYTGIIKRFQSIEKTTSDAVDCSDPVHTSEAVCTILTDRASFLSESQAKSRAAYYLHMAEQVELLEACRFKRRYPPNSFVLASSQLLQRKSPGLYKKIRANSSFTFLSCERTIFSSENSNALPSDCILAGVGSAHAAVLECISQAHVYGLSDTRTKQEVRQIAFDEKKELTSFQMRNQSWPYILMKLISVPSHTFTSKTSLYGPAYNDPSTLANHIQTFYYLPLEIAKCL</sequence>
<evidence type="ECO:0000313" key="1">
    <source>
        <dbReference type="EMBL" id="KNC87755.1"/>
    </source>
</evidence>
<name>A0A0L0GFC1_9EUKA</name>
<dbReference type="AlphaFoldDB" id="A0A0L0GFC1"/>